<keyword evidence="6" id="KW-1185">Reference proteome</keyword>
<gene>
    <name evidence="5" type="ORF">MES5069_620140</name>
</gene>
<dbReference type="SUPFAM" id="SSF48008">
    <property type="entry name" value="GntR ligand-binding domain-like"/>
    <property type="match status" value="1"/>
</dbReference>
<dbReference type="SMART" id="SM00345">
    <property type="entry name" value="HTH_GNTR"/>
    <property type="match status" value="1"/>
</dbReference>
<evidence type="ECO:0000313" key="6">
    <source>
        <dbReference type="Proteomes" id="UP001153050"/>
    </source>
</evidence>
<dbReference type="SMART" id="SM00895">
    <property type="entry name" value="FCD"/>
    <property type="match status" value="1"/>
</dbReference>
<dbReference type="InterPro" id="IPR008920">
    <property type="entry name" value="TF_FadR/GntR_C"/>
</dbReference>
<dbReference type="PANTHER" id="PTHR43537">
    <property type="entry name" value="TRANSCRIPTIONAL REGULATOR, GNTR FAMILY"/>
    <property type="match status" value="1"/>
</dbReference>
<evidence type="ECO:0000256" key="2">
    <source>
        <dbReference type="ARBA" id="ARBA00023125"/>
    </source>
</evidence>
<dbReference type="Pfam" id="PF07729">
    <property type="entry name" value="FCD"/>
    <property type="match status" value="1"/>
</dbReference>
<evidence type="ECO:0000256" key="1">
    <source>
        <dbReference type="ARBA" id="ARBA00023015"/>
    </source>
</evidence>
<feature type="domain" description="HTH gntR-type" evidence="4">
    <location>
        <begin position="11"/>
        <end position="78"/>
    </location>
</feature>
<dbReference type="InterPro" id="IPR011711">
    <property type="entry name" value="GntR_C"/>
</dbReference>
<dbReference type="PROSITE" id="PS50949">
    <property type="entry name" value="HTH_GNTR"/>
    <property type="match status" value="1"/>
</dbReference>
<keyword evidence="3" id="KW-0804">Transcription</keyword>
<dbReference type="EMBL" id="CAKXZT010000160">
    <property type="protein sequence ID" value="CAH2407913.1"/>
    <property type="molecule type" value="Genomic_DNA"/>
</dbReference>
<evidence type="ECO:0000256" key="3">
    <source>
        <dbReference type="ARBA" id="ARBA00023163"/>
    </source>
</evidence>
<dbReference type="CDD" id="cd07377">
    <property type="entry name" value="WHTH_GntR"/>
    <property type="match status" value="1"/>
</dbReference>
<keyword evidence="2" id="KW-0238">DNA-binding</keyword>
<dbReference type="InterPro" id="IPR036388">
    <property type="entry name" value="WH-like_DNA-bd_sf"/>
</dbReference>
<dbReference type="PRINTS" id="PR00035">
    <property type="entry name" value="HTHGNTR"/>
</dbReference>
<evidence type="ECO:0000313" key="5">
    <source>
        <dbReference type="EMBL" id="CAH2407913.1"/>
    </source>
</evidence>
<dbReference type="Pfam" id="PF00392">
    <property type="entry name" value="GntR"/>
    <property type="match status" value="1"/>
</dbReference>
<protein>
    <submittedName>
        <fullName evidence="5">AsnC family transcriptional regulator</fullName>
    </submittedName>
</protein>
<evidence type="ECO:0000259" key="4">
    <source>
        <dbReference type="PROSITE" id="PS50949"/>
    </source>
</evidence>
<keyword evidence="1" id="KW-0805">Transcription regulation</keyword>
<dbReference type="SUPFAM" id="SSF46785">
    <property type="entry name" value="Winged helix' DNA-binding domain"/>
    <property type="match status" value="1"/>
</dbReference>
<reference evidence="5 6" key="1">
    <citation type="submission" date="2022-03" db="EMBL/GenBank/DDBJ databases">
        <authorList>
            <person name="Brunel B."/>
        </authorList>
    </citation>
    <scope>NUCLEOTIDE SEQUENCE [LARGE SCALE GENOMIC DNA]</scope>
    <source>
        <strain evidence="5">STM5069sample</strain>
    </source>
</reference>
<name>A0ABN8KGK6_9HYPH</name>
<accession>A0ABN8KGK6</accession>
<proteinExistence type="predicted"/>
<organism evidence="5 6">
    <name type="scientific">Mesorhizobium escarrei</name>
    <dbReference type="NCBI Taxonomy" id="666018"/>
    <lineage>
        <taxon>Bacteria</taxon>
        <taxon>Pseudomonadati</taxon>
        <taxon>Pseudomonadota</taxon>
        <taxon>Alphaproteobacteria</taxon>
        <taxon>Hyphomicrobiales</taxon>
        <taxon>Phyllobacteriaceae</taxon>
        <taxon>Mesorhizobium</taxon>
    </lineage>
</organism>
<dbReference type="Gene3D" id="1.10.10.10">
    <property type="entry name" value="Winged helix-like DNA-binding domain superfamily/Winged helix DNA-binding domain"/>
    <property type="match status" value="1"/>
</dbReference>
<dbReference type="Gene3D" id="1.20.120.530">
    <property type="entry name" value="GntR ligand-binding domain-like"/>
    <property type="match status" value="1"/>
</dbReference>
<dbReference type="InterPro" id="IPR000524">
    <property type="entry name" value="Tscrpt_reg_HTH_GntR"/>
</dbReference>
<sequence length="224" mass="25111">MLHWKAEKMSENVVQRLRDEIENGIISNDFAPGARLDEVQLATRFGVSRTPVREALMQLNAIGLVEIRPRRGAVVIDPGPHRIFEMFEVMAELEGLAGSLAARRFTDTDRTAILVAHADCERSSSAGNSDAYYYDNERFHKAIYAASHSGFLAEQCVALHRRLQPYRRLQLRVRNRVATSFAEHGAIVEAILAGEAEQARTLLRQHVSIQGERFSDLVATLASR</sequence>
<comment type="caution">
    <text evidence="5">The sequence shown here is derived from an EMBL/GenBank/DDBJ whole genome shotgun (WGS) entry which is preliminary data.</text>
</comment>
<dbReference type="InterPro" id="IPR036390">
    <property type="entry name" value="WH_DNA-bd_sf"/>
</dbReference>
<dbReference type="PANTHER" id="PTHR43537:SF49">
    <property type="entry name" value="TRANSCRIPTIONAL REGULATORY PROTEIN"/>
    <property type="match status" value="1"/>
</dbReference>
<dbReference type="Proteomes" id="UP001153050">
    <property type="component" value="Unassembled WGS sequence"/>
</dbReference>